<dbReference type="GO" id="GO:0005886">
    <property type="term" value="C:plasma membrane"/>
    <property type="evidence" value="ECO:0007669"/>
    <property type="project" value="UniProtKB-SubCell"/>
</dbReference>
<dbReference type="GO" id="GO:0042121">
    <property type="term" value="P:alginic acid biosynthetic process"/>
    <property type="evidence" value="ECO:0007669"/>
    <property type="project" value="InterPro"/>
</dbReference>
<dbReference type="AlphaFoldDB" id="A0AAE3DRZ0"/>
<dbReference type="Proteomes" id="UP001197875">
    <property type="component" value="Unassembled WGS sequence"/>
</dbReference>
<dbReference type="RefSeq" id="WP_227614929.1">
    <property type="nucleotide sequence ID" value="NZ_JAJEPR010000009.1"/>
</dbReference>
<keyword evidence="10" id="KW-1185">Reference proteome</keyword>
<evidence type="ECO:0000256" key="4">
    <source>
        <dbReference type="ARBA" id="ARBA00022692"/>
    </source>
</evidence>
<feature type="transmembrane region" description="Helical" evidence="8">
    <location>
        <begin position="311"/>
        <end position="336"/>
    </location>
</feature>
<evidence type="ECO:0000256" key="7">
    <source>
        <dbReference type="PIRNR" id="PIRNR016636"/>
    </source>
</evidence>
<feature type="transmembrane region" description="Helical" evidence="8">
    <location>
        <begin position="380"/>
        <end position="397"/>
    </location>
</feature>
<dbReference type="GO" id="GO:0016746">
    <property type="term" value="F:acyltransferase activity"/>
    <property type="evidence" value="ECO:0007669"/>
    <property type="project" value="UniProtKB-KW"/>
</dbReference>
<feature type="transmembrane region" description="Helical" evidence="8">
    <location>
        <begin position="6"/>
        <end position="23"/>
    </location>
</feature>
<feature type="transmembrane region" description="Helical" evidence="8">
    <location>
        <begin position="149"/>
        <end position="170"/>
    </location>
</feature>
<protein>
    <submittedName>
        <fullName evidence="9">MBOAT family protein</fullName>
    </submittedName>
</protein>
<evidence type="ECO:0000256" key="3">
    <source>
        <dbReference type="ARBA" id="ARBA00022475"/>
    </source>
</evidence>
<dbReference type="EMBL" id="JAJEPR010000009">
    <property type="protein sequence ID" value="MCC2189621.1"/>
    <property type="molecule type" value="Genomic_DNA"/>
</dbReference>
<evidence type="ECO:0000313" key="10">
    <source>
        <dbReference type="Proteomes" id="UP001197875"/>
    </source>
</evidence>
<feature type="transmembrane region" description="Helical" evidence="8">
    <location>
        <begin position="30"/>
        <end position="57"/>
    </location>
</feature>
<feature type="transmembrane region" description="Helical" evidence="8">
    <location>
        <begin position="403"/>
        <end position="422"/>
    </location>
</feature>
<dbReference type="PIRSF" id="PIRSF016636">
    <property type="entry name" value="AlgI_DltB"/>
    <property type="match status" value="1"/>
</dbReference>
<keyword evidence="4 8" id="KW-0812">Transmembrane</keyword>
<dbReference type="PIRSF" id="PIRSF500217">
    <property type="entry name" value="AlgI"/>
    <property type="match status" value="1"/>
</dbReference>
<evidence type="ECO:0000313" key="9">
    <source>
        <dbReference type="EMBL" id="MCC2189621.1"/>
    </source>
</evidence>
<keyword evidence="5 8" id="KW-1133">Transmembrane helix</keyword>
<feature type="transmembrane region" description="Helical" evidence="8">
    <location>
        <begin position="443"/>
        <end position="461"/>
    </location>
</feature>
<dbReference type="PANTHER" id="PTHR13285:SF18">
    <property type="entry name" value="PROTEIN-CYSTEINE N-PALMITOYLTRANSFERASE RASP"/>
    <property type="match status" value="1"/>
</dbReference>
<dbReference type="InterPro" id="IPR051085">
    <property type="entry name" value="MB_O-acyltransferase"/>
</dbReference>
<gene>
    <name evidence="9" type="ORF">LKD71_07355</name>
</gene>
<dbReference type="Pfam" id="PF03062">
    <property type="entry name" value="MBOAT"/>
    <property type="match status" value="1"/>
</dbReference>
<evidence type="ECO:0000256" key="2">
    <source>
        <dbReference type="ARBA" id="ARBA00010323"/>
    </source>
</evidence>
<name>A0AAE3DRZ0_9FIRM</name>
<evidence type="ECO:0000256" key="5">
    <source>
        <dbReference type="ARBA" id="ARBA00022989"/>
    </source>
</evidence>
<proteinExistence type="inferred from homology"/>
<organism evidence="9 10">
    <name type="scientific">Fusicatenibacter faecihominis</name>
    <dbReference type="NCBI Taxonomy" id="2881276"/>
    <lineage>
        <taxon>Bacteria</taxon>
        <taxon>Bacillati</taxon>
        <taxon>Bacillota</taxon>
        <taxon>Clostridia</taxon>
        <taxon>Lachnospirales</taxon>
        <taxon>Lachnospiraceae</taxon>
        <taxon>Fusicatenibacter</taxon>
    </lineage>
</organism>
<keyword evidence="7" id="KW-0012">Acyltransferase</keyword>
<evidence type="ECO:0000256" key="8">
    <source>
        <dbReference type="SAM" id="Phobius"/>
    </source>
</evidence>
<dbReference type="InterPro" id="IPR004299">
    <property type="entry name" value="MBOAT_fam"/>
</dbReference>
<dbReference type="PANTHER" id="PTHR13285">
    <property type="entry name" value="ACYLTRANSFERASE"/>
    <property type="match status" value="1"/>
</dbReference>
<comment type="caution">
    <text evidence="9">The sequence shown here is derived from an EMBL/GenBank/DDBJ whole genome shotgun (WGS) entry which is preliminary data.</text>
</comment>
<keyword evidence="6 7" id="KW-0472">Membrane</keyword>
<dbReference type="InterPro" id="IPR024194">
    <property type="entry name" value="Ac/AlaTfrase_AlgI/DltB"/>
</dbReference>
<feature type="transmembrane region" description="Helical" evidence="8">
    <location>
        <begin position="107"/>
        <end position="129"/>
    </location>
</feature>
<keyword evidence="3 7" id="KW-1003">Cell membrane</keyword>
<evidence type="ECO:0000256" key="1">
    <source>
        <dbReference type="ARBA" id="ARBA00004651"/>
    </source>
</evidence>
<feature type="transmembrane region" description="Helical" evidence="8">
    <location>
        <begin position="77"/>
        <end position="95"/>
    </location>
</feature>
<evidence type="ECO:0000256" key="6">
    <source>
        <dbReference type="ARBA" id="ARBA00023136"/>
    </source>
</evidence>
<comment type="similarity">
    <text evidence="2 7">Belongs to the membrane-bound acyltransferase family.</text>
</comment>
<feature type="transmembrane region" description="Helical" evidence="8">
    <location>
        <begin position="356"/>
        <end position="373"/>
    </location>
</feature>
<reference evidence="9 10" key="1">
    <citation type="submission" date="2021-10" db="EMBL/GenBank/DDBJ databases">
        <title>Anaerobic single-cell dispensing facilitates the cultivation of human gut bacteria.</title>
        <authorList>
            <person name="Afrizal A."/>
        </authorList>
    </citation>
    <scope>NUCLEOTIDE SEQUENCE [LARGE SCALE GENOMIC DNA]</scope>
    <source>
        <strain evidence="9 10">CLA-AA-H277</strain>
    </source>
</reference>
<accession>A0AAE3DRZ0</accession>
<comment type="subcellular location">
    <subcellularLocation>
        <location evidence="1">Cell membrane</location>
        <topology evidence="1">Multi-pass membrane protein</topology>
    </subcellularLocation>
</comment>
<dbReference type="InterPro" id="IPR028362">
    <property type="entry name" value="AlgI"/>
</dbReference>
<sequence length="473" mass="54867">MVFSSLLFLFRFLPLVFLLYYLTPRRGRNVVLFLFSLFFYAWGEPKYVFLMLFSITMDYTVGRLIDKAKREGKPEKAKGSLLFSVFMNLGILGFFKYADFIIGSINAVSGLNLPLLNIPLPIGISFFTFQTMSYTIDVYRGNTEVQKNWISYGTYVSMFPQLIAGPIVQYKTIARQMKERRENLDDFTEGIHRFVVGVGKKVLLANNIGLLWDAAAALPVAELPVATAWLGALAYTFQIYFDFSGYSDMAIGLGKMFGFHFLENFNYPYISRSITEFWRRWHISLSSWFREYVYIPLGGNRKGLLKQVRNIFVVWMLTGIWHGAHWNYVLWGVYYGVLLILEKFVLKRFLDKLPSWIQNLYTMFFVVISWVIFKCEDLSYCLSYLKAMFGGFSAGLFNTESLYLLKNYGILLVILILGSTRLPKFFGEKMEKRFGENGEVMTGARMIFYLGILLLSVAYLVDATYNPFLYFRF</sequence>
<keyword evidence="7" id="KW-0808">Transferase</keyword>